<feature type="domain" description="Acyl-CoA oxidase/dehydrogenase middle" evidence="8">
    <location>
        <begin position="141"/>
        <end position="237"/>
    </location>
</feature>
<dbReference type="GO" id="GO:0033539">
    <property type="term" value="P:fatty acid beta-oxidation using acyl-CoA dehydrogenase"/>
    <property type="evidence" value="ECO:0007669"/>
    <property type="project" value="TreeGrafter"/>
</dbReference>
<dbReference type="Gene3D" id="1.10.540.10">
    <property type="entry name" value="Acyl-CoA dehydrogenase/oxidase, N-terminal domain"/>
    <property type="match status" value="1"/>
</dbReference>
<dbReference type="PANTHER" id="PTHR48083:SF2">
    <property type="entry name" value="MEDIUM-CHAIN SPECIFIC ACYL-COA DEHYDROGENASE, MITOCHONDRIAL"/>
    <property type="match status" value="1"/>
</dbReference>
<accession>A0A1H6FY54</accession>
<dbReference type="InterPro" id="IPR036250">
    <property type="entry name" value="AcylCo_DH-like_C"/>
</dbReference>
<keyword evidence="4 6" id="KW-0274">FAD</keyword>
<dbReference type="AlphaFoldDB" id="A0A1H6FY54"/>
<dbReference type="RefSeq" id="WP_090506824.1">
    <property type="nucleotide sequence ID" value="NZ_FNWL01000002.1"/>
</dbReference>
<dbReference type="FunFam" id="2.40.110.10:FF:000002">
    <property type="entry name" value="Acyl-CoA dehydrogenase fadE12"/>
    <property type="match status" value="1"/>
</dbReference>
<evidence type="ECO:0000256" key="4">
    <source>
        <dbReference type="ARBA" id="ARBA00022827"/>
    </source>
</evidence>
<organism evidence="10 11">
    <name type="scientific">Natronorubrum sediminis</name>
    <dbReference type="NCBI Taxonomy" id="640943"/>
    <lineage>
        <taxon>Archaea</taxon>
        <taxon>Methanobacteriati</taxon>
        <taxon>Methanobacteriota</taxon>
        <taxon>Stenosarchaea group</taxon>
        <taxon>Halobacteria</taxon>
        <taxon>Halobacteriales</taxon>
        <taxon>Natrialbaceae</taxon>
        <taxon>Natronorubrum</taxon>
    </lineage>
</organism>
<evidence type="ECO:0000259" key="7">
    <source>
        <dbReference type="Pfam" id="PF00441"/>
    </source>
</evidence>
<dbReference type="EMBL" id="FNWL01000002">
    <property type="protein sequence ID" value="SEH15118.1"/>
    <property type="molecule type" value="Genomic_DNA"/>
</dbReference>
<dbReference type="Proteomes" id="UP000199112">
    <property type="component" value="Unassembled WGS sequence"/>
</dbReference>
<dbReference type="Gene3D" id="2.40.110.10">
    <property type="entry name" value="Butyryl-CoA Dehydrogenase, subunit A, domain 2"/>
    <property type="match status" value="1"/>
</dbReference>
<keyword evidence="3 6" id="KW-0285">Flavoprotein</keyword>
<dbReference type="Pfam" id="PF02771">
    <property type="entry name" value="Acyl-CoA_dh_N"/>
    <property type="match status" value="1"/>
</dbReference>
<dbReference type="PANTHER" id="PTHR48083">
    <property type="entry name" value="MEDIUM-CHAIN SPECIFIC ACYL-COA DEHYDROGENASE, MITOCHONDRIAL-RELATED"/>
    <property type="match status" value="1"/>
</dbReference>
<comment type="cofactor">
    <cofactor evidence="1 6">
        <name>FAD</name>
        <dbReference type="ChEBI" id="CHEBI:57692"/>
    </cofactor>
</comment>
<evidence type="ECO:0000256" key="2">
    <source>
        <dbReference type="ARBA" id="ARBA00009347"/>
    </source>
</evidence>
<dbReference type="Pfam" id="PF00441">
    <property type="entry name" value="Acyl-CoA_dh_1"/>
    <property type="match status" value="1"/>
</dbReference>
<evidence type="ECO:0000313" key="11">
    <source>
        <dbReference type="Proteomes" id="UP000199112"/>
    </source>
</evidence>
<evidence type="ECO:0000259" key="8">
    <source>
        <dbReference type="Pfam" id="PF02770"/>
    </source>
</evidence>
<evidence type="ECO:0000256" key="6">
    <source>
        <dbReference type="RuleBase" id="RU362125"/>
    </source>
</evidence>
<dbReference type="SUPFAM" id="SSF47203">
    <property type="entry name" value="Acyl-CoA dehydrogenase C-terminal domain-like"/>
    <property type="match status" value="1"/>
</dbReference>
<protein>
    <submittedName>
        <fullName evidence="10">Acyl-CoA dehydrogenase, N-terminal domain</fullName>
    </submittedName>
</protein>
<dbReference type="Gene3D" id="1.20.140.10">
    <property type="entry name" value="Butyryl-CoA Dehydrogenase, subunit A, domain 3"/>
    <property type="match status" value="1"/>
</dbReference>
<feature type="domain" description="Acyl-CoA dehydrogenase/oxidase C-terminal" evidence="7">
    <location>
        <begin position="249"/>
        <end position="397"/>
    </location>
</feature>
<dbReference type="InterPro" id="IPR046373">
    <property type="entry name" value="Acyl-CoA_Oxase/DH_mid-dom_sf"/>
</dbReference>
<keyword evidence="11" id="KW-1185">Reference proteome</keyword>
<dbReference type="GO" id="GO:0005737">
    <property type="term" value="C:cytoplasm"/>
    <property type="evidence" value="ECO:0007669"/>
    <property type="project" value="TreeGrafter"/>
</dbReference>
<dbReference type="SUPFAM" id="SSF56645">
    <property type="entry name" value="Acyl-CoA dehydrogenase NM domain-like"/>
    <property type="match status" value="1"/>
</dbReference>
<feature type="domain" description="Acyl-CoA dehydrogenase/oxidase N-terminal" evidence="9">
    <location>
        <begin position="45"/>
        <end position="137"/>
    </location>
</feature>
<evidence type="ECO:0000259" key="9">
    <source>
        <dbReference type="Pfam" id="PF02771"/>
    </source>
</evidence>
<dbReference type="InterPro" id="IPR050741">
    <property type="entry name" value="Acyl-CoA_dehydrogenase"/>
</dbReference>
<dbReference type="GO" id="GO:0050660">
    <property type="term" value="F:flavin adenine dinucleotide binding"/>
    <property type="evidence" value="ECO:0007669"/>
    <property type="project" value="InterPro"/>
</dbReference>
<sequence>MDFSEPSEAVQITQALDDFIEQEVSPLESEYEEFLGPDYEKHIVDENHRQVPEYREIVETIREKSVEAGFYGMTMPEEAGGGDVDILTRAIVGEHMSNRPPGFHSAIFGGAGGPTPILLACDEDQREEYLKPLMDGEITTCFALTEPGHGSDAHYMDTTAEKDGDEWVISGQKCYITNGPYADFVMVFARTSGEDGDLGGITCFLVDADNPGFEVGTIHRAMGMTPGTHSELYFNDCRVGEDKVLGEVDRGFQSAMDWIGGGRINIAAGSVGTAQFLLDMSVEYARERETFDKPIGHRQGVSFQLAELATDIEQVRQLYRYAAWKMDEGERARKEESMAKLRGAQLANDAADIAMQIHGGAGFMKELPIERNYRSARVFRIFEGTDEIQKRTIARELI</sequence>
<evidence type="ECO:0000256" key="5">
    <source>
        <dbReference type="ARBA" id="ARBA00023002"/>
    </source>
</evidence>
<proteinExistence type="inferred from homology"/>
<comment type="similarity">
    <text evidence="2 6">Belongs to the acyl-CoA dehydrogenase family.</text>
</comment>
<dbReference type="InterPro" id="IPR037069">
    <property type="entry name" value="AcylCoA_DH/ox_N_sf"/>
</dbReference>
<dbReference type="InterPro" id="IPR009100">
    <property type="entry name" value="AcylCoA_DH/oxidase_NM_dom_sf"/>
</dbReference>
<dbReference type="InterPro" id="IPR013786">
    <property type="entry name" value="AcylCoA_DH/ox_N"/>
</dbReference>
<keyword evidence="5 6" id="KW-0560">Oxidoreductase</keyword>
<evidence type="ECO:0000256" key="1">
    <source>
        <dbReference type="ARBA" id="ARBA00001974"/>
    </source>
</evidence>
<name>A0A1H6FY54_9EURY</name>
<dbReference type="InterPro" id="IPR009075">
    <property type="entry name" value="AcylCo_DH/oxidase_C"/>
</dbReference>
<evidence type="ECO:0000313" key="10">
    <source>
        <dbReference type="EMBL" id="SEH15118.1"/>
    </source>
</evidence>
<dbReference type="OrthoDB" id="275197at2157"/>
<dbReference type="FunFam" id="1.20.140.10:FF:000001">
    <property type="entry name" value="Acyl-CoA dehydrogenase"/>
    <property type="match status" value="1"/>
</dbReference>
<reference evidence="11" key="1">
    <citation type="submission" date="2016-10" db="EMBL/GenBank/DDBJ databases">
        <authorList>
            <person name="Varghese N."/>
            <person name="Submissions S."/>
        </authorList>
    </citation>
    <scope>NUCLEOTIDE SEQUENCE [LARGE SCALE GENOMIC DNA]</scope>
    <source>
        <strain evidence="11">CGMCC 1.8981</strain>
    </source>
</reference>
<dbReference type="Pfam" id="PF02770">
    <property type="entry name" value="Acyl-CoA_dh_M"/>
    <property type="match status" value="1"/>
</dbReference>
<gene>
    <name evidence="10" type="ORF">SAMN04487967_1929</name>
</gene>
<dbReference type="CDD" id="cd00567">
    <property type="entry name" value="ACAD"/>
    <property type="match status" value="1"/>
</dbReference>
<dbReference type="GO" id="GO:0003995">
    <property type="term" value="F:acyl-CoA dehydrogenase activity"/>
    <property type="evidence" value="ECO:0007669"/>
    <property type="project" value="TreeGrafter"/>
</dbReference>
<dbReference type="InterPro" id="IPR006091">
    <property type="entry name" value="Acyl-CoA_Oxase/DH_mid-dom"/>
</dbReference>
<evidence type="ECO:0000256" key="3">
    <source>
        <dbReference type="ARBA" id="ARBA00022630"/>
    </source>
</evidence>